<organism evidence="1 2">
    <name type="scientific">Lysinibacillus fusiformis</name>
    <dbReference type="NCBI Taxonomy" id="28031"/>
    <lineage>
        <taxon>Bacteria</taxon>
        <taxon>Bacillati</taxon>
        <taxon>Bacillota</taxon>
        <taxon>Bacilli</taxon>
        <taxon>Bacillales</taxon>
        <taxon>Bacillaceae</taxon>
        <taxon>Lysinibacillus</taxon>
    </lineage>
</organism>
<dbReference type="AlphaFoldDB" id="A0A1H9JNH3"/>
<dbReference type="RefSeq" id="WP_255250346.1">
    <property type="nucleotide sequence ID" value="NZ_BJOM01000006.1"/>
</dbReference>
<gene>
    <name evidence="1" type="ORF">SAMN02787113_02582</name>
</gene>
<sequence>MWVITVFEKKDVRIFEFTNKNEATKALEGFKKNAILSFTK</sequence>
<dbReference type="EMBL" id="FOEL01000008">
    <property type="protein sequence ID" value="SEQ88329.1"/>
    <property type="molecule type" value="Genomic_DNA"/>
</dbReference>
<comment type="caution">
    <text evidence="1">The sequence shown here is derived from an EMBL/GenBank/DDBJ whole genome shotgun (WGS) entry which is preliminary data.</text>
</comment>
<reference evidence="1 2" key="1">
    <citation type="submission" date="2016-10" db="EMBL/GenBank/DDBJ databases">
        <authorList>
            <person name="Varghese N."/>
            <person name="Submissions S."/>
        </authorList>
    </citation>
    <scope>NUCLEOTIDE SEQUENCE [LARGE SCALE GENOMIC DNA]</scope>
    <source>
        <strain evidence="1 2">TC-13</strain>
    </source>
</reference>
<name>A0A1H9JNH3_9BACI</name>
<evidence type="ECO:0000313" key="1">
    <source>
        <dbReference type="EMBL" id="SEQ88329.1"/>
    </source>
</evidence>
<evidence type="ECO:0000313" key="2">
    <source>
        <dbReference type="Proteomes" id="UP000199410"/>
    </source>
</evidence>
<proteinExistence type="predicted"/>
<dbReference type="Proteomes" id="UP000199410">
    <property type="component" value="Unassembled WGS sequence"/>
</dbReference>
<protein>
    <submittedName>
        <fullName evidence="1">Uncharacterized protein</fullName>
    </submittedName>
</protein>
<accession>A0A1H9JNH3</accession>